<dbReference type="Gene3D" id="1.10.510.10">
    <property type="entry name" value="Transferase(Phosphotransferase) domain 1"/>
    <property type="match status" value="1"/>
</dbReference>
<organism evidence="9 10">
    <name type="scientific">Patiria miniata</name>
    <name type="common">Bat star</name>
    <name type="synonym">Asterina miniata</name>
    <dbReference type="NCBI Taxonomy" id="46514"/>
    <lineage>
        <taxon>Eukaryota</taxon>
        <taxon>Metazoa</taxon>
        <taxon>Echinodermata</taxon>
        <taxon>Eleutherozoa</taxon>
        <taxon>Asterozoa</taxon>
        <taxon>Asteroidea</taxon>
        <taxon>Valvatacea</taxon>
        <taxon>Valvatida</taxon>
        <taxon>Asterinidae</taxon>
        <taxon>Patiria</taxon>
    </lineage>
</organism>
<evidence type="ECO:0000256" key="4">
    <source>
        <dbReference type="ARBA" id="ARBA00055167"/>
    </source>
</evidence>
<evidence type="ECO:0000256" key="1">
    <source>
        <dbReference type="ARBA" id="ARBA00004496"/>
    </source>
</evidence>
<dbReference type="AlphaFoldDB" id="A0A914A069"/>
<evidence type="ECO:0000256" key="3">
    <source>
        <dbReference type="ARBA" id="ARBA00022553"/>
    </source>
</evidence>
<dbReference type="PANTHER" id="PTHR13902">
    <property type="entry name" value="SERINE/THREONINE-PROTEIN KINASE WNK WITH NO LYSINE -RELATED"/>
    <property type="match status" value="1"/>
</dbReference>
<evidence type="ECO:0000256" key="2">
    <source>
        <dbReference type="ARBA" id="ARBA00022490"/>
    </source>
</evidence>
<dbReference type="GO" id="GO:0005524">
    <property type="term" value="F:ATP binding"/>
    <property type="evidence" value="ECO:0007669"/>
    <property type="project" value="InterPro"/>
</dbReference>
<dbReference type="GO" id="GO:0005737">
    <property type="term" value="C:cytoplasm"/>
    <property type="evidence" value="ECO:0007669"/>
    <property type="project" value="UniProtKB-SubCell"/>
</dbReference>
<evidence type="ECO:0000256" key="6">
    <source>
        <dbReference type="ARBA" id="ARBA00078305"/>
    </source>
</evidence>
<protein>
    <recommendedName>
        <fullName evidence="5">Nuclear receptor-binding protein homolog</fullName>
    </recommendedName>
    <alternativeName>
        <fullName evidence="6">MLF1-adaptor molecule</fullName>
    </alternativeName>
</protein>
<feature type="region of interest" description="Disordered" evidence="7">
    <location>
        <begin position="1"/>
        <end position="29"/>
    </location>
</feature>
<dbReference type="FunFam" id="3.30.200.20:FF:000098">
    <property type="entry name" value="Nuclear receptor-binding protein 1"/>
    <property type="match status" value="1"/>
</dbReference>
<proteinExistence type="predicted"/>
<dbReference type="PROSITE" id="PS50011">
    <property type="entry name" value="PROTEIN_KINASE_DOM"/>
    <property type="match status" value="1"/>
</dbReference>
<evidence type="ECO:0000259" key="8">
    <source>
        <dbReference type="PROSITE" id="PS50011"/>
    </source>
</evidence>
<name>A0A914A069_PATMI</name>
<accession>A0A914A069</accession>
<dbReference type="InterPro" id="IPR050588">
    <property type="entry name" value="WNK_Ser-Thr_kinase"/>
</dbReference>
<dbReference type="EnsemblMetazoa" id="XM_038200793.1">
    <property type="protein sequence ID" value="XP_038056721.1"/>
    <property type="gene ID" value="LOC119728521"/>
</dbReference>
<sequence length="499" mass="56992">MPTNGAADERAEDLHDSCDDSEDEQEILEESPCGRWQKRRVKVTQRDVPGIDVAYLAMDTEEGVEVVWNEVQFSARRVFKEQEEKIRVKFDNLIQLEHCNIVKFHKYWADIRTDVKPRVIFITEYMSSGSLRQFLKRIKKDKRNIQEKSWKRWCTQILSALSYLHTCDPPIIHGNLTTDTIFIQHNGLIKIGSVAPDAIHNHVKTYREEQRNMHYISPEYGESQDLLTTGVDIYAFGICALEMAVLEIQTNGDNKHISREAIDNAIEQLEDPLQRDFIRKCVGPVTTRPSARELLFHKVLFEVHSLKLLSAHCYVQNETVLDHADNTLIERLSPDTVIASVVHDGREGVQWRVSQVPALEIEKFIEEVKIGVYPLTAYALPEPHPAKTRPTSPETAESVKSTTPEPVEVESRAIVLMQCDMKEEEEGKLKLELLLRMDDKMNRQLSCEIGADDSPWGLANELVEYGFINDCDRTRVAAVIEEKLNFPNSQSSAIPVSVS</sequence>
<feature type="compositionally biased region" description="Basic and acidic residues" evidence="7">
    <location>
        <begin position="7"/>
        <end position="18"/>
    </location>
</feature>
<dbReference type="RefSeq" id="XP_038056721.1">
    <property type="nucleotide sequence ID" value="XM_038200793.1"/>
</dbReference>
<keyword evidence="2" id="KW-0963">Cytoplasm</keyword>
<comment type="function">
    <text evidence="4">May play a role in subcellular trafficking between the endoplasmic reticulum and Golgi apparatus.</text>
</comment>
<evidence type="ECO:0000313" key="10">
    <source>
        <dbReference type="Proteomes" id="UP000887568"/>
    </source>
</evidence>
<dbReference type="Proteomes" id="UP000887568">
    <property type="component" value="Unplaced"/>
</dbReference>
<feature type="region of interest" description="Disordered" evidence="7">
    <location>
        <begin position="381"/>
        <end position="405"/>
    </location>
</feature>
<dbReference type="InterPro" id="IPR011009">
    <property type="entry name" value="Kinase-like_dom_sf"/>
</dbReference>
<evidence type="ECO:0000256" key="7">
    <source>
        <dbReference type="SAM" id="MobiDB-lite"/>
    </source>
</evidence>
<dbReference type="GeneID" id="119728521"/>
<dbReference type="Gene3D" id="3.30.200.20">
    <property type="entry name" value="Phosphorylase Kinase, domain 1"/>
    <property type="match status" value="1"/>
</dbReference>
<dbReference type="GO" id="GO:0004672">
    <property type="term" value="F:protein kinase activity"/>
    <property type="evidence" value="ECO:0007669"/>
    <property type="project" value="InterPro"/>
</dbReference>
<dbReference type="SUPFAM" id="SSF56112">
    <property type="entry name" value="Protein kinase-like (PK-like)"/>
    <property type="match status" value="1"/>
</dbReference>
<dbReference type="OrthoDB" id="1034557at2759"/>
<evidence type="ECO:0000256" key="5">
    <source>
        <dbReference type="ARBA" id="ARBA00069870"/>
    </source>
</evidence>
<feature type="domain" description="Protein kinase" evidence="8">
    <location>
        <begin position="40"/>
        <end position="300"/>
    </location>
</feature>
<keyword evidence="10" id="KW-1185">Reference proteome</keyword>
<reference evidence="9" key="1">
    <citation type="submission" date="2022-11" db="UniProtKB">
        <authorList>
            <consortium name="EnsemblMetazoa"/>
        </authorList>
    </citation>
    <scope>IDENTIFICATION</scope>
</reference>
<keyword evidence="3" id="KW-0597">Phosphoprotein</keyword>
<comment type="subcellular location">
    <subcellularLocation>
        <location evidence="1">Cytoplasm</location>
    </subcellularLocation>
</comment>
<dbReference type="CTD" id="29959"/>
<dbReference type="OMA" id="NEVQYAQ"/>
<feature type="compositionally biased region" description="Acidic residues" evidence="7">
    <location>
        <begin position="19"/>
        <end position="29"/>
    </location>
</feature>
<evidence type="ECO:0000313" key="9">
    <source>
        <dbReference type="EnsemblMetazoa" id="XP_038056721.1"/>
    </source>
</evidence>
<feature type="compositionally biased region" description="Polar residues" evidence="7">
    <location>
        <begin position="389"/>
        <end position="404"/>
    </location>
</feature>
<dbReference type="InterPro" id="IPR000719">
    <property type="entry name" value="Prot_kinase_dom"/>
</dbReference>
<dbReference type="FunFam" id="1.10.510.10:FF:000842">
    <property type="entry name" value="Nuclear receptor-binding protein"/>
    <property type="match status" value="1"/>
</dbReference>
<dbReference type="Pfam" id="PF00069">
    <property type="entry name" value="Pkinase"/>
    <property type="match status" value="1"/>
</dbReference>